<dbReference type="EMBL" id="FOSQ01000001">
    <property type="protein sequence ID" value="SFK28838.1"/>
    <property type="molecule type" value="Genomic_DNA"/>
</dbReference>
<keyword evidence="4" id="KW-1185">Reference proteome</keyword>
<proteinExistence type="predicted"/>
<feature type="transmembrane region" description="Helical" evidence="1">
    <location>
        <begin position="33"/>
        <end position="52"/>
    </location>
</feature>
<evidence type="ECO:0000313" key="3">
    <source>
        <dbReference type="EMBL" id="SFK28838.1"/>
    </source>
</evidence>
<dbReference type="InterPro" id="IPR036596">
    <property type="entry name" value="Cyt-C_aa3_sf"/>
</dbReference>
<organism evidence="3 4">
    <name type="scientific">Falsiroseomonas stagni DSM 19981</name>
    <dbReference type="NCBI Taxonomy" id="1123062"/>
    <lineage>
        <taxon>Bacteria</taxon>
        <taxon>Pseudomonadati</taxon>
        <taxon>Pseudomonadota</taxon>
        <taxon>Alphaproteobacteria</taxon>
        <taxon>Acetobacterales</taxon>
        <taxon>Roseomonadaceae</taxon>
        <taxon>Falsiroseomonas</taxon>
    </lineage>
</organism>
<feature type="domain" description="Cytochrome c oxidase subunit IV bacterial aa3 type" evidence="2">
    <location>
        <begin position="27"/>
        <end position="51"/>
    </location>
</feature>
<dbReference type="AlphaFoldDB" id="A0A1I3YAE8"/>
<dbReference type="STRING" id="1123062.SAMN02745775_1011115"/>
<protein>
    <submittedName>
        <fullName evidence="3">Aa3 type cytochrome c oxidase subunit IV</fullName>
    </submittedName>
</protein>
<name>A0A1I3YAE8_9PROT</name>
<dbReference type="Pfam" id="PF07835">
    <property type="entry name" value="COX4_pro_2"/>
    <property type="match status" value="1"/>
</dbReference>
<evidence type="ECO:0000313" key="4">
    <source>
        <dbReference type="Proteomes" id="UP000199473"/>
    </source>
</evidence>
<dbReference type="Gene3D" id="1.20.5.160">
    <property type="entry name" value="Bacterial aa3 type cytochrome c oxidase subunit IV"/>
    <property type="match status" value="1"/>
</dbReference>
<dbReference type="SUPFAM" id="SSF81469">
    <property type="entry name" value="Bacterial aa3 type cytochrome c oxidase subunit IV"/>
    <property type="match status" value="1"/>
</dbReference>
<dbReference type="OrthoDB" id="7282883at2"/>
<dbReference type="RefSeq" id="WP_139225962.1">
    <property type="nucleotide sequence ID" value="NZ_FOSQ01000001.1"/>
</dbReference>
<accession>A0A1I3YAE8</accession>
<keyword evidence="1" id="KW-0472">Membrane</keyword>
<keyword evidence="1" id="KW-0812">Transmembrane</keyword>
<sequence>MADHAPATYELVEVKAEDIMAERTSFYDGFLKGTTWGIGLTVGILVLLAIFVV</sequence>
<dbReference type="Proteomes" id="UP000199473">
    <property type="component" value="Unassembled WGS sequence"/>
</dbReference>
<evidence type="ECO:0000259" key="2">
    <source>
        <dbReference type="Pfam" id="PF07835"/>
    </source>
</evidence>
<gene>
    <name evidence="3" type="ORF">SAMN02745775_1011115</name>
</gene>
<reference evidence="3 4" key="1">
    <citation type="submission" date="2016-10" db="EMBL/GenBank/DDBJ databases">
        <authorList>
            <person name="de Groot N.N."/>
        </authorList>
    </citation>
    <scope>NUCLEOTIDE SEQUENCE [LARGE SCALE GENOMIC DNA]</scope>
    <source>
        <strain evidence="3 4">DSM 19981</strain>
    </source>
</reference>
<dbReference type="InterPro" id="IPR012422">
    <property type="entry name" value="Cyt_c_oxidase_su4_bac-aa3"/>
</dbReference>
<keyword evidence="1" id="KW-1133">Transmembrane helix</keyword>
<evidence type="ECO:0000256" key="1">
    <source>
        <dbReference type="SAM" id="Phobius"/>
    </source>
</evidence>